<evidence type="ECO:0000313" key="8">
    <source>
        <dbReference type="Proteomes" id="UP001652661"/>
    </source>
</evidence>
<proteinExistence type="inferred from homology"/>
<accession>A0ABM4GR85</accession>
<comment type="similarity">
    <text evidence="1 6">Belongs to the peptidase M76 family.</text>
</comment>
<evidence type="ECO:0000256" key="6">
    <source>
        <dbReference type="RuleBase" id="RU364057"/>
    </source>
</evidence>
<dbReference type="GO" id="GO:0008233">
    <property type="term" value="F:peptidase activity"/>
    <property type="evidence" value="ECO:0007669"/>
    <property type="project" value="UniProtKB-KW"/>
</dbReference>
<dbReference type="PANTHER" id="PTHR21711:SF0">
    <property type="entry name" value="MITOCHONDRIAL INNER MEMBRANE PROTEASE ATP23 HOMOLOG"/>
    <property type="match status" value="1"/>
</dbReference>
<feature type="compositionally biased region" description="Low complexity" evidence="7">
    <location>
        <begin position="14"/>
        <end position="25"/>
    </location>
</feature>
<keyword evidence="5 6" id="KW-0482">Metalloprotease</keyword>
<evidence type="ECO:0000313" key="9">
    <source>
        <dbReference type="RefSeq" id="XP_070145209.1"/>
    </source>
</evidence>
<keyword evidence="2 6" id="KW-0645">Protease</keyword>
<dbReference type="InterPro" id="IPR019165">
    <property type="entry name" value="Peptidase_M76_ATP23"/>
</dbReference>
<dbReference type="Proteomes" id="UP001652661">
    <property type="component" value="Chromosome 2L"/>
</dbReference>
<keyword evidence="8" id="KW-1185">Reference proteome</keyword>
<reference evidence="8" key="1">
    <citation type="submission" date="2025-05" db="UniProtKB">
        <authorList>
            <consortium name="RefSeq"/>
        </authorList>
    </citation>
    <scope>NUCLEOTIDE SEQUENCE [LARGE SCALE GENOMIC DNA]</scope>
    <source>
        <strain evidence="8">14028-0561.14</strain>
    </source>
</reference>
<evidence type="ECO:0000256" key="3">
    <source>
        <dbReference type="ARBA" id="ARBA00022723"/>
    </source>
</evidence>
<gene>
    <name evidence="9" type="primary">LOC108085361</name>
</gene>
<dbReference type="GO" id="GO:0006508">
    <property type="term" value="P:proteolysis"/>
    <property type="evidence" value="ECO:0007669"/>
    <property type="project" value="UniProtKB-KW"/>
</dbReference>
<feature type="region of interest" description="Disordered" evidence="7">
    <location>
        <begin position="14"/>
        <end position="55"/>
    </location>
</feature>
<dbReference type="GeneID" id="108085361"/>
<organism evidence="8 9">
    <name type="scientific">Drosophila kikkawai</name>
    <name type="common">Fruit fly</name>
    <dbReference type="NCBI Taxonomy" id="30033"/>
    <lineage>
        <taxon>Eukaryota</taxon>
        <taxon>Metazoa</taxon>
        <taxon>Ecdysozoa</taxon>
        <taxon>Arthropoda</taxon>
        <taxon>Hexapoda</taxon>
        <taxon>Insecta</taxon>
        <taxon>Pterygota</taxon>
        <taxon>Neoptera</taxon>
        <taxon>Endopterygota</taxon>
        <taxon>Diptera</taxon>
        <taxon>Brachycera</taxon>
        <taxon>Muscomorpha</taxon>
        <taxon>Ephydroidea</taxon>
        <taxon>Drosophilidae</taxon>
        <taxon>Drosophila</taxon>
        <taxon>Sophophora</taxon>
    </lineage>
</organism>
<name>A0ABM4GR85_DROKI</name>
<dbReference type="EC" id="3.4.24.-" evidence="6"/>
<keyword evidence="4 6" id="KW-0378">Hydrolase</keyword>
<evidence type="ECO:0000256" key="7">
    <source>
        <dbReference type="SAM" id="MobiDB-lite"/>
    </source>
</evidence>
<dbReference type="RefSeq" id="XP_070145209.1">
    <property type="nucleotide sequence ID" value="XM_070289108.1"/>
</dbReference>
<dbReference type="PANTHER" id="PTHR21711">
    <property type="entry name" value="MITOCHONDRIAL INNER MEMBRANE PROTEASE"/>
    <property type="match status" value="1"/>
</dbReference>
<protein>
    <recommendedName>
        <fullName evidence="6">Mitochondrial inner membrane protease ATP23</fullName>
        <ecNumber evidence="6">3.4.24.-</ecNumber>
    </recommendedName>
</protein>
<evidence type="ECO:0000256" key="5">
    <source>
        <dbReference type="ARBA" id="ARBA00023049"/>
    </source>
</evidence>
<keyword evidence="3 6" id="KW-0479">Metal-binding</keyword>
<dbReference type="Pfam" id="PF09768">
    <property type="entry name" value="Peptidase_M76"/>
    <property type="match status" value="1"/>
</dbReference>
<sequence length="313" mass="35078">MEFLTKVWAKEATNAADVEAPPAAAQNKTNSPASDASASQETTESSDGTSPKDWGYDLYPERKGETFKPKWTKVLFGMEGQENIDRFKCEQNVYWCVKNGPLVKLMMGALKSSGCPIDLRRHISCEVCDPTVTGGYDPKLNQIVVCQNMAKNKSMVHGVLTHEMIHMFDYCNNDMDFRNVDHLACTEIRAANLAHCSFLSAMFQGDASPFNVKQAHQNCVKTKALASVLAVRNISKEDAIAAVERVFPKCYADLEPIGRRIRRNSTDQQKAYMEGPMKTTKLNKTIFLSFGTFSMSWWQTDLLHLKPKSVDIN</sequence>
<evidence type="ECO:0000256" key="2">
    <source>
        <dbReference type="ARBA" id="ARBA00022670"/>
    </source>
</evidence>
<feature type="compositionally biased region" description="Polar residues" evidence="7">
    <location>
        <begin position="26"/>
        <end position="49"/>
    </location>
</feature>
<evidence type="ECO:0000256" key="4">
    <source>
        <dbReference type="ARBA" id="ARBA00022801"/>
    </source>
</evidence>
<evidence type="ECO:0000256" key="1">
    <source>
        <dbReference type="ARBA" id="ARBA00009915"/>
    </source>
</evidence>
<reference evidence="9" key="2">
    <citation type="submission" date="2025-08" db="UniProtKB">
        <authorList>
            <consortium name="RefSeq"/>
        </authorList>
    </citation>
    <scope>IDENTIFICATION</scope>
    <source>
        <strain evidence="9">14028-0561.14</strain>
        <tissue evidence="9">Whole fly</tissue>
    </source>
</reference>